<dbReference type="EMBL" id="FUXX01000051">
    <property type="protein sequence ID" value="SKA68848.1"/>
    <property type="molecule type" value="Genomic_DNA"/>
</dbReference>
<keyword evidence="5" id="KW-0762">Sugar transport</keyword>
<feature type="domain" description="Periplasmic binding protein" evidence="4">
    <location>
        <begin position="39"/>
        <end position="287"/>
    </location>
</feature>
<dbReference type="PANTHER" id="PTHR30036">
    <property type="entry name" value="D-XYLOSE-BINDING PERIPLASMIC PROTEIN"/>
    <property type="match status" value="1"/>
</dbReference>
<dbReference type="InterPro" id="IPR050555">
    <property type="entry name" value="Bact_Solute-Bind_Prot2"/>
</dbReference>
<feature type="chain" id="PRO_5012527020" evidence="3">
    <location>
        <begin position="24"/>
        <end position="328"/>
    </location>
</feature>
<dbReference type="InterPro" id="IPR025997">
    <property type="entry name" value="SBP_2_dom"/>
</dbReference>
<name>A0A1T4VVK2_9GAMM</name>
<dbReference type="GO" id="GO:0030246">
    <property type="term" value="F:carbohydrate binding"/>
    <property type="evidence" value="ECO:0007669"/>
    <property type="project" value="TreeGrafter"/>
</dbReference>
<dbReference type="AlphaFoldDB" id="A0A1T4VVK2"/>
<keyword evidence="3" id="KW-0732">Signal</keyword>
<dbReference type="STRING" id="83771.SAMN02910357_01835"/>
<dbReference type="RefSeq" id="WP_078929418.1">
    <property type="nucleotide sequence ID" value="NZ_FUXX01000051.1"/>
</dbReference>
<feature type="signal peptide" evidence="3">
    <location>
        <begin position="1"/>
        <end position="23"/>
    </location>
</feature>
<protein>
    <submittedName>
        <fullName evidence="5">Simple sugar transport system substrate-binding protein</fullName>
    </submittedName>
</protein>
<evidence type="ECO:0000259" key="4">
    <source>
        <dbReference type="Pfam" id="PF13407"/>
    </source>
</evidence>
<keyword evidence="5" id="KW-0813">Transport</keyword>
<gene>
    <name evidence="5" type="ORF">SAMN02745213_02101</name>
</gene>
<evidence type="ECO:0000313" key="6">
    <source>
        <dbReference type="Proteomes" id="UP000242432"/>
    </source>
</evidence>
<evidence type="ECO:0000256" key="2">
    <source>
        <dbReference type="ARBA" id="ARBA00007639"/>
    </source>
</evidence>
<organism evidence="5 6">
    <name type="scientific">Succinivibrio dextrinosolvens DSM 3072</name>
    <dbReference type="NCBI Taxonomy" id="1123324"/>
    <lineage>
        <taxon>Bacteria</taxon>
        <taxon>Pseudomonadati</taxon>
        <taxon>Pseudomonadota</taxon>
        <taxon>Gammaproteobacteria</taxon>
        <taxon>Aeromonadales</taxon>
        <taxon>Succinivibrionaceae</taxon>
        <taxon>Succinivibrio</taxon>
    </lineage>
</organism>
<sequence>MKIKTLLSTLAVSLTICSTAAFSETSADELTFAGVGKVNTPWFVRHKQGVMLGAEENNVKGVYKAAPIASHKKQAEIVNDFIKDGVNALLVVPNDAQSLEKAFLAAKKNGITVITHESPKQVNADFDVELIDNEKFGILLMDEFVKLSKGKKGTYAIYVGSLTVPSHNLWAQAAIKHQKETYPQLELIDILPISENRGVSGKTALSLIKKHPDLVGIISLGSEGAPGIGKSLQHKKLKDAITVVGVATPNDTKEYLKEDYVQELILWDPAQAARVQTILAKMIADGRRDEIKPGFSLSEFGAPRFDGNTLIFDDPLIVTKDNVDNYDF</sequence>
<evidence type="ECO:0000256" key="3">
    <source>
        <dbReference type="SAM" id="SignalP"/>
    </source>
</evidence>
<dbReference type="Proteomes" id="UP000242432">
    <property type="component" value="Unassembled WGS sequence"/>
</dbReference>
<dbReference type="InterPro" id="IPR028082">
    <property type="entry name" value="Peripla_BP_I"/>
</dbReference>
<evidence type="ECO:0000313" key="5">
    <source>
        <dbReference type="EMBL" id="SKA68848.1"/>
    </source>
</evidence>
<dbReference type="Pfam" id="PF13407">
    <property type="entry name" value="Peripla_BP_4"/>
    <property type="match status" value="1"/>
</dbReference>
<reference evidence="6" key="1">
    <citation type="submission" date="2017-02" db="EMBL/GenBank/DDBJ databases">
        <authorList>
            <person name="Varghese N."/>
            <person name="Submissions S."/>
        </authorList>
    </citation>
    <scope>NUCLEOTIDE SEQUENCE [LARGE SCALE GENOMIC DNA]</scope>
    <source>
        <strain evidence="6">DSM 3072</strain>
    </source>
</reference>
<dbReference type="CDD" id="cd20002">
    <property type="entry name" value="PBP1_LsrB_Quorum_Sensing-like"/>
    <property type="match status" value="1"/>
</dbReference>
<dbReference type="GO" id="GO:0030288">
    <property type="term" value="C:outer membrane-bounded periplasmic space"/>
    <property type="evidence" value="ECO:0007669"/>
    <property type="project" value="TreeGrafter"/>
</dbReference>
<dbReference type="PANTHER" id="PTHR30036:SF7">
    <property type="entry name" value="ABC TRANSPORTER PERIPLASMIC-BINDING PROTEIN YPHF"/>
    <property type="match status" value="1"/>
</dbReference>
<dbReference type="GO" id="GO:0055085">
    <property type="term" value="P:transmembrane transport"/>
    <property type="evidence" value="ECO:0007669"/>
    <property type="project" value="UniProtKB-ARBA"/>
</dbReference>
<comment type="subcellular location">
    <subcellularLocation>
        <location evidence="1">Periplasm</location>
    </subcellularLocation>
</comment>
<comment type="similarity">
    <text evidence="2">Belongs to the bacterial solute-binding protein 2 family.</text>
</comment>
<proteinExistence type="inferred from homology"/>
<dbReference type="Gene3D" id="3.40.50.2300">
    <property type="match status" value="2"/>
</dbReference>
<evidence type="ECO:0000256" key="1">
    <source>
        <dbReference type="ARBA" id="ARBA00004418"/>
    </source>
</evidence>
<dbReference type="SUPFAM" id="SSF53822">
    <property type="entry name" value="Periplasmic binding protein-like I"/>
    <property type="match status" value="1"/>
</dbReference>
<keyword evidence="6" id="KW-1185">Reference proteome</keyword>
<accession>A0A1T4VVK2</accession>